<dbReference type="RefSeq" id="WP_002727508.1">
    <property type="nucleotide sequence ID" value="NZ_CAHP01000014.1"/>
</dbReference>
<dbReference type="EMBL" id="CAHP01000014">
    <property type="protein sequence ID" value="CCG40877.1"/>
    <property type="molecule type" value="Genomic_DNA"/>
</dbReference>
<name>H8FR89_MAGML</name>
<dbReference type="Proteomes" id="UP000004169">
    <property type="component" value="Unassembled WGS sequence"/>
</dbReference>
<dbReference type="AlphaFoldDB" id="H8FR89"/>
<dbReference type="NCBIfam" id="TIGR01764">
    <property type="entry name" value="excise"/>
    <property type="match status" value="1"/>
</dbReference>
<dbReference type="STRING" id="1150626.PHAMO_210388"/>
<dbReference type="GO" id="GO:0003677">
    <property type="term" value="F:DNA binding"/>
    <property type="evidence" value="ECO:0007669"/>
    <property type="project" value="InterPro"/>
</dbReference>
<evidence type="ECO:0000259" key="1">
    <source>
        <dbReference type="Pfam" id="PF12728"/>
    </source>
</evidence>
<gene>
    <name evidence="2" type="ORF">PHAMO_210388</name>
</gene>
<dbReference type="InterPro" id="IPR041657">
    <property type="entry name" value="HTH_17"/>
</dbReference>
<dbReference type="InterPro" id="IPR010093">
    <property type="entry name" value="SinI_DNA-bd"/>
</dbReference>
<evidence type="ECO:0000313" key="2">
    <source>
        <dbReference type="EMBL" id="CCG40877.1"/>
    </source>
</evidence>
<sequence length="62" mass="6679">MTTTPLLASVKDTRALLGLSHQTVYDLINAGEVESVRIGGRRLIVRASIDALIERSKTKTAA</sequence>
<reference evidence="2 3" key="1">
    <citation type="journal article" date="2012" name="J. Bacteriol.">
        <title>Draft Genome Sequence of the Purple Photosynthetic Bacterium Phaeospirillum molischianum DSM120, a Particularly Versatile Bacterium.</title>
        <authorList>
            <person name="Duquesne K."/>
            <person name="Prima V."/>
            <person name="Ji B."/>
            <person name="Rouy Z."/>
            <person name="Medigue C."/>
            <person name="Talla E."/>
            <person name="Sturgis J.N."/>
        </authorList>
    </citation>
    <scope>NUCLEOTIDE SEQUENCE [LARGE SCALE GENOMIC DNA]</scope>
    <source>
        <strain evidence="3">DSM120</strain>
    </source>
</reference>
<proteinExistence type="predicted"/>
<comment type="caution">
    <text evidence="2">The sequence shown here is derived from an EMBL/GenBank/DDBJ whole genome shotgun (WGS) entry which is preliminary data.</text>
</comment>
<dbReference type="OrthoDB" id="8250898at2"/>
<protein>
    <submittedName>
        <fullName evidence="2">Putative excisionase</fullName>
    </submittedName>
</protein>
<evidence type="ECO:0000313" key="3">
    <source>
        <dbReference type="Proteomes" id="UP000004169"/>
    </source>
</evidence>
<accession>H8FR89</accession>
<dbReference type="Pfam" id="PF12728">
    <property type="entry name" value="HTH_17"/>
    <property type="match status" value="1"/>
</dbReference>
<organism evidence="2 3">
    <name type="scientific">Magnetospirillum molischianum DSM 120</name>
    <dbReference type="NCBI Taxonomy" id="1150626"/>
    <lineage>
        <taxon>Bacteria</taxon>
        <taxon>Pseudomonadati</taxon>
        <taxon>Pseudomonadota</taxon>
        <taxon>Alphaproteobacteria</taxon>
        <taxon>Rhodospirillales</taxon>
        <taxon>Rhodospirillaceae</taxon>
        <taxon>Magnetospirillum</taxon>
    </lineage>
</organism>
<keyword evidence="3" id="KW-1185">Reference proteome</keyword>
<feature type="domain" description="Helix-turn-helix" evidence="1">
    <location>
        <begin position="9"/>
        <end position="55"/>
    </location>
</feature>